<dbReference type="PANTHER" id="PTHR43711:SF1">
    <property type="entry name" value="HISTIDINE KINASE 1"/>
    <property type="match status" value="1"/>
</dbReference>
<dbReference type="CDD" id="cd06225">
    <property type="entry name" value="HAMP"/>
    <property type="match status" value="1"/>
</dbReference>
<dbReference type="InterPro" id="IPR036097">
    <property type="entry name" value="HisK_dim/P_sf"/>
</dbReference>
<dbReference type="SUPFAM" id="SSF55874">
    <property type="entry name" value="ATPase domain of HSP90 chaperone/DNA topoisomerase II/histidine kinase"/>
    <property type="match status" value="1"/>
</dbReference>
<keyword evidence="8" id="KW-0812">Transmembrane</keyword>
<dbReference type="GO" id="GO:0000155">
    <property type="term" value="F:phosphorelay sensor kinase activity"/>
    <property type="evidence" value="ECO:0007669"/>
    <property type="project" value="InterPro"/>
</dbReference>
<dbReference type="SMART" id="SM00388">
    <property type="entry name" value="HisKA"/>
    <property type="match status" value="1"/>
</dbReference>
<dbReference type="RefSeq" id="WP_074929037.1">
    <property type="nucleotide sequence ID" value="NZ_FPBL01000009.1"/>
</dbReference>
<dbReference type="Pfam" id="PF02518">
    <property type="entry name" value="HATPase_c"/>
    <property type="match status" value="1"/>
</dbReference>
<dbReference type="PROSITE" id="PS50885">
    <property type="entry name" value="HAMP"/>
    <property type="match status" value="1"/>
</dbReference>
<keyword evidence="6 11" id="KW-0418">Kinase</keyword>
<dbReference type="PANTHER" id="PTHR43711">
    <property type="entry name" value="TWO-COMPONENT HISTIDINE KINASE"/>
    <property type="match status" value="1"/>
</dbReference>
<dbReference type="PROSITE" id="PS50109">
    <property type="entry name" value="HIS_KIN"/>
    <property type="match status" value="1"/>
</dbReference>
<reference evidence="11 12" key="1">
    <citation type="submission" date="2016-10" db="EMBL/GenBank/DDBJ databases">
        <authorList>
            <person name="de Groot N.N."/>
        </authorList>
    </citation>
    <scope>NUCLEOTIDE SEQUENCE [LARGE SCALE GENOMIC DNA]</scope>
    <source>
        <strain evidence="11 12">Nm24</strain>
    </source>
</reference>
<feature type="domain" description="Histidine kinase" evidence="9">
    <location>
        <begin position="276"/>
        <end position="494"/>
    </location>
</feature>
<gene>
    <name evidence="11" type="ORF">SAMN05216339_10917</name>
</gene>
<keyword evidence="4" id="KW-0597">Phosphoprotein</keyword>
<dbReference type="InterPro" id="IPR036890">
    <property type="entry name" value="HATPase_C_sf"/>
</dbReference>
<proteinExistence type="predicted"/>
<evidence type="ECO:0000256" key="6">
    <source>
        <dbReference type="ARBA" id="ARBA00022777"/>
    </source>
</evidence>
<evidence type="ECO:0000256" key="4">
    <source>
        <dbReference type="ARBA" id="ARBA00022553"/>
    </source>
</evidence>
<dbReference type="Gene3D" id="6.10.340.10">
    <property type="match status" value="1"/>
</dbReference>
<dbReference type="EC" id="2.7.13.3" evidence="3"/>
<dbReference type="SMART" id="SM00387">
    <property type="entry name" value="HATPase_c"/>
    <property type="match status" value="1"/>
</dbReference>
<dbReference type="Pfam" id="PF00512">
    <property type="entry name" value="HisKA"/>
    <property type="match status" value="1"/>
</dbReference>
<keyword evidence="5" id="KW-0808">Transferase</keyword>
<dbReference type="AlphaFoldDB" id="A0A1I7IJD5"/>
<dbReference type="InterPro" id="IPR003661">
    <property type="entry name" value="HisK_dim/P_dom"/>
</dbReference>
<comment type="subcellular location">
    <subcellularLocation>
        <location evidence="2">Membrane</location>
    </subcellularLocation>
</comment>
<dbReference type="EMBL" id="FPBL01000009">
    <property type="protein sequence ID" value="SFU73043.1"/>
    <property type="molecule type" value="Genomic_DNA"/>
</dbReference>
<dbReference type="OrthoDB" id="9804645at2"/>
<sequence>MKISTDTSSSERIHRKNRSRYKPKSFLALILLGFSIVGLPLISALIYSAIRIDQLSEQSRYNVYQATQITNGTGVIIGEIMAMERSVQHALVLDDATLLEGYFIAHTKFENITNHLSIISIYPEQQLPLEKLRLLETGIFREILDLKEHPQNLQYLLERFAALLDLAQEFSINSFRMIGQSVGNVSEIATQTRSLVEWELLILVPLVIFLALVFSVFIARPVRQIDEAIAQMGRGNLSRPIHVNGPQNLTYIGERLDWLRQRLLKLENQKIQFFRHISHELKTPLTAIREGADLLAEGVTGNLNRKQQLIAGILHTSSIQLQKRIEDLLNFSALQAEIITLAKQNVNLEKMINSVIQAQNLSILSKNLTINLNCPALFLECDKQKLDIMLDNLLSNAVKFSSAYGHIEITALCHENKVQIDIMDSGPGVDNADGDRIFEPFYQGRNTPENHAKGTGLGLAIAKEYAVAHGGNIELVRDTGKCGAHFRLTMPTNSSESTS</sequence>
<dbReference type="CDD" id="cd00082">
    <property type="entry name" value="HisKA"/>
    <property type="match status" value="1"/>
</dbReference>
<dbReference type="CDD" id="cd00075">
    <property type="entry name" value="HATPase"/>
    <property type="match status" value="1"/>
</dbReference>
<dbReference type="Gene3D" id="3.30.565.10">
    <property type="entry name" value="Histidine kinase-like ATPase, C-terminal domain"/>
    <property type="match status" value="1"/>
</dbReference>
<accession>A0A1I7IJD5</accession>
<dbReference type="InterPro" id="IPR005467">
    <property type="entry name" value="His_kinase_dom"/>
</dbReference>
<keyword evidence="7" id="KW-0902">Two-component regulatory system</keyword>
<comment type="catalytic activity">
    <reaction evidence="1">
        <text>ATP + protein L-histidine = ADP + protein N-phospho-L-histidine.</text>
        <dbReference type="EC" id="2.7.13.3"/>
    </reaction>
</comment>
<evidence type="ECO:0000256" key="8">
    <source>
        <dbReference type="SAM" id="Phobius"/>
    </source>
</evidence>
<dbReference type="GO" id="GO:0016020">
    <property type="term" value="C:membrane"/>
    <property type="evidence" value="ECO:0007669"/>
    <property type="project" value="UniProtKB-SubCell"/>
</dbReference>
<dbReference type="PRINTS" id="PR00344">
    <property type="entry name" value="BCTRLSENSOR"/>
</dbReference>
<feature type="transmembrane region" description="Helical" evidence="8">
    <location>
        <begin position="26"/>
        <end position="50"/>
    </location>
</feature>
<evidence type="ECO:0000313" key="11">
    <source>
        <dbReference type="EMBL" id="SFU73043.1"/>
    </source>
</evidence>
<keyword evidence="8" id="KW-1133">Transmembrane helix</keyword>
<evidence type="ECO:0000313" key="12">
    <source>
        <dbReference type="Proteomes" id="UP000183926"/>
    </source>
</evidence>
<keyword evidence="8" id="KW-0472">Membrane</keyword>
<evidence type="ECO:0000259" key="9">
    <source>
        <dbReference type="PROSITE" id="PS50109"/>
    </source>
</evidence>
<feature type="transmembrane region" description="Helical" evidence="8">
    <location>
        <begin position="200"/>
        <end position="219"/>
    </location>
</feature>
<feature type="domain" description="HAMP" evidence="10">
    <location>
        <begin position="216"/>
        <end position="268"/>
    </location>
</feature>
<name>A0A1I7IJD5_9PROT</name>
<evidence type="ECO:0000259" key="10">
    <source>
        <dbReference type="PROSITE" id="PS50885"/>
    </source>
</evidence>
<dbReference type="SUPFAM" id="SSF47384">
    <property type="entry name" value="Homodimeric domain of signal transducing histidine kinase"/>
    <property type="match status" value="1"/>
</dbReference>
<organism evidence="11 12">
    <name type="scientific">Nitrosomonas eutropha</name>
    <dbReference type="NCBI Taxonomy" id="916"/>
    <lineage>
        <taxon>Bacteria</taxon>
        <taxon>Pseudomonadati</taxon>
        <taxon>Pseudomonadota</taxon>
        <taxon>Betaproteobacteria</taxon>
        <taxon>Nitrosomonadales</taxon>
        <taxon>Nitrosomonadaceae</taxon>
        <taxon>Nitrosomonas</taxon>
    </lineage>
</organism>
<dbReference type="Proteomes" id="UP000183926">
    <property type="component" value="Unassembled WGS sequence"/>
</dbReference>
<dbReference type="Gene3D" id="1.10.287.130">
    <property type="match status" value="1"/>
</dbReference>
<evidence type="ECO:0000256" key="2">
    <source>
        <dbReference type="ARBA" id="ARBA00004370"/>
    </source>
</evidence>
<evidence type="ECO:0000256" key="7">
    <source>
        <dbReference type="ARBA" id="ARBA00023012"/>
    </source>
</evidence>
<dbReference type="InterPro" id="IPR004358">
    <property type="entry name" value="Sig_transdc_His_kin-like_C"/>
</dbReference>
<dbReference type="InterPro" id="IPR003660">
    <property type="entry name" value="HAMP_dom"/>
</dbReference>
<dbReference type="InterPro" id="IPR050736">
    <property type="entry name" value="Sensor_HK_Regulatory"/>
</dbReference>
<evidence type="ECO:0000256" key="1">
    <source>
        <dbReference type="ARBA" id="ARBA00000085"/>
    </source>
</evidence>
<protein>
    <recommendedName>
        <fullName evidence="3">histidine kinase</fullName>
        <ecNumber evidence="3">2.7.13.3</ecNumber>
    </recommendedName>
</protein>
<dbReference type="InterPro" id="IPR003594">
    <property type="entry name" value="HATPase_dom"/>
</dbReference>
<evidence type="ECO:0000256" key="3">
    <source>
        <dbReference type="ARBA" id="ARBA00012438"/>
    </source>
</evidence>
<evidence type="ECO:0000256" key="5">
    <source>
        <dbReference type="ARBA" id="ARBA00022679"/>
    </source>
</evidence>